<feature type="active site" description="Nucleophile" evidence="7">
    <location>
        <position position="232"/>
    </location>
</feature>
<name>A0A2W4WBT5_9CYAN</name>
<dbReference type="SUPFAM" id="SSF51011">
    <property type="entry name" value="Glycosyl hydrolase domain"/>
    <property type="match status" value="1"/>
</dbReference>
<dbReference type="PIRSF" id="PIRSF001021">
    <property type="entry name" value="Alph-amls_thrmst"/>
    <property type="match status" value="1"/>
</dbReference>
<evidence type="ECO:0000256" key="8">
    <source>
        <dbReference type="PIRSR" id="PIRSR001021-2"/>
    </source>
</evidence>
<evidence type="ECO:0000256" key="6">
    <source>
        <dbReference type="ARBA" id="ARBA00023295"/>
    </source>
</evidence>
<comment type="cofactor">
    <cofactor evidence="1">
        <name>Ca(2+)</name>
        <dbReference type="ChEBI" id="CHEBI:29108"/>
    </cofactor>
</comment>
<dbReference type="NCBIfam" id="NF006969">
    <property type="entry name" value="PRK09441.1-2"/>
    <property type="match status" value="1"/>
</dbReference>
<dbReference type="Pfam" id="PF09154">
    <property type="entry name" value="Alpha-amy_C_pro"/>
    <property type="match status" value="1"/>
</dbReference>
<dbReference type="SUPFAM" id="SSF51445">
    <property type="entry name" value="(Trans)glycosidases"/>
    <property type="match status" value="1"/>
</dbReference>
<evidence type="ECO:0000256" key="2">
    <source>
        <dbReference type="ARBA" id="ARBA00008061"/>
    </source>
</evidence>
<dbReference type="Gene3D" id="3.20.20.80">
    <property type="entry name" value="Glycosidases"/>
    <property type="match status" value="1"/>
</dbReference>
<dbReference type="EMBL" id="QBML01000009">
    <property type="protein sequence ID" value="PZO41920.1"/>
    <property type="molecule type" value="Genomic_DNA"/>
</dbReference>
<feature type="binding site" evidence="8">
    <location>
        <position position="201"/>
    </location>
    <ligand>
        <name>Ca(2+)</name>
        <dbReference type="ChEBI" id="CHEBI:29108"/>
        <label>1</label>
    </ligand>
</feature>
<dbReference type="Proteomes" id="UP000249467">
    <property type="component" value="Unassembled WGS sequence"/>
</dbReference>
<keyword evidence="5" id="KW-0119">Carbohydrate metabolism</keyword>
<evidence type="ECO:0000259" key="9">
    <source>
        <dbReference type="SMART" id="SM00642"/>
    </source>
</evidence>
<gene>
    <name evidence="10" type="ORF">DCF19_08610</name>
</gene>
<dbReference type="GO" id="GO:0005509">
    <property type="term" value="F:calcium ion binding"/>
    <property type="evidence" value="ECO:0007669"/>
    <property type="project" value="InterPro"/>
</dbReference>
<dbReference type="AlphaFoldDB" id="A0A2W4WBT5"/>
<evidence type="ECO:0000256" key="7">
    <source>
        <dbReference type="PIRSR" id="PIRSR001021-1"/>
    </source>
</evidence>
<evidence type="ECO:0000256" key="4">
    <source>
        <dbReference type="ARBA" id="ARBA00022801"/>
    </source>
</evidence>
<dbReference type="NCBIfam" id="NF006968">
    <property type="entry name" value="PRK09441.1-1"/>
    <property type="match status" value="1"/>
</dbReference>
<dbReference type="Pfam" id="PF00128">
    <property type="entry name" value="Alpha-amylase"/>
    <property type="match status" value="1"/>
</dbReference>
<reference evidence="10 11" key="1">
    <citation type="submission" date="2018-04" db="EMBL/GenBank/DDBJ databases">
        <authorList>
            <person name="Go L.Y."/>
            <person name="Mitchell J.A."/>
        </authorList>
    </citation>
    <scope>NUCLEOTIDE SEQUENCE [LARGE SCALE GENOMIC DNA]</scope>
    <source>
        <strain evidence="10">ULC066bin1</strain>
    </source>
</reference>
<proteinExistence type="inferred from homology"/>
<dbReference type="InterPro" id="IPR017853">
    <property type="entry name" value="GH"/>
</dbReference>
<evidence type="ECO:0000256" key="5">
    <source>
        <dbReference type="ARBA" id="ARBA00023277"/>
    </source>
</evidence>
<dbReference type="InterPro" id="IPR013776">
    <property type="entry name" value="A-amylase_thermo"/>
</dbReference>
<evidence type="ECO:0000313" key="10">
    <source>
        <dbReference type="EMBL" id="PZO41920.1"/>
    </source>
</evidence>
<accession>A0A2W4WBT5</accession>
<dbReference type="Gene3D" id="2.40.30.140">
    <property type="match status" value="1"/>
</dbReference>
<sequence>MANGVIIQFFQWYNPADGSLWDELKGKAKELADAGFTAVWIPPSYKGQGGGFDVGYGVYDLFDLGEFDQKGSLRTKYGTKSLLLEAIKTLQLNGMQVYADVVFNHKDGGDAIEEVWAQEVDWNDRNRPMSEWYKIQCYTGFNFLGRGDTYSSMKWHWWCFDALTYNDLTKSNDKLYRLQNKTFSTEVSHEHGNYDYLMANDLDIGNEFVRGELFYWGRWFVDTTQVDGFRIDAVKHIRSSFFKDWLNHLRVHFSGRELFSMGEYWSSNVDDIHWYISASEGRLSLFDVPLHQKLSSASKSGSSFDMRTIFDRTLVKEQPALAVTFVENHDTQPLQSLESVVESWFKPMAYALILLRRDGYPCVFYADYYGAHYEDKGYEIWLTDHSFLINKFLFARKAYGYGDQHDYFDHPNTIGWMRLGNQEHPGAMAVVLTNSAAGNKWMNTFRPNTKFYDSTGHIKELVQTNSQGWGNFLCNGGSVSVWLQQ</sequence>
<dbReference type="InterPro" id="IPR015237">
    <property type="entry name" value="Alpha-amylase_C_pro"/>
</dbReference>
<comment type="similarity">
    <text evidence="2">Belongs to the glycosyl hydrolase 13 family.</text>
</comment>
<keyword evidence="6" id="KW-0326">Glycosidase</keyword>
<protein>
    <submittedName>
        <fullName evidence="10">Alpha-amylase</fullName>
    </submittedName>
</protein>
<dbReference type="GO" id="GO:0004553">
    <property type="term" value="F:hydrolase activity, hydrolyzing O-glycosyl compounds"/>
    <property type="evidence" value="ECO:0007669"/>
    <property type="project" value="InterPro"/>
</dbReference>
<keyword evidence="8" id="KW-0106">Calcium</keyword>
<evidence type="ECO:0000256" key="3">
    <source>
        <dbReference type="ARBA" id="ARBA00022723"/>
    </source>
</evidence>
<dbReference type="PANTHER" id="PTHR43447">
    <property type="entry name" value="ALPHA-AMYLASE"/>
    <property type="match status" value="1"/>
</dbReference>
<dbReference type="GO" id="GO:0005975">
    <property type="term" value="P:carbohydrate metabolic process"/>
    <property type="evidence" value="ECO:0007669"/>
    <property type="project" value="InterPro"/>
</dbReference>
<organism evidence="10 11">
    <name type="scientific">Pseudanabaena frigida</name>
    <dbReference type="NCBI Taxonomy" id="945775"/>
    <lineage>
        <taxon>Bacteria</taxon>
        <taxon>Bacillati</taxon>
        <taxon>Cyanobacteriota</taxon>
        <taxon>Cyanophyceae</taxon>
        <taxon>Pseudanabaenales</taxon>
        <taxon>Pseudanabaenaceae</taxon>
        <taxon>Pseudanabaena</taxon>
    </lineage>
</organism>
<evidence type="ECO:0000313" key="11">
    <source>
        <dbReference type="Proteomes" id="UP000249467"/>
    </source>
</evidence>
<feature type="binding site" evidence="8">
    <location>
        <position position="161"/>
    </location>
    <ligand>
        <name>Ca(2+)</name>
        <dbReference type="ChEBI" id="CHEBI:29108"/>
        <label>2</label>
    </ligand>
</feature>
<feature type="binding site" evidence="8">
    <location>
        <position position="236"/>
    </location>
    <ligand>
        <name>Ca(2+)</name>
        <dbReference type="ChEBI" id="CHEBI:29108"/>
        <label>1</label>
    </ligand>
</feature>
<keyword evidence="3 8" id="KW-0479">Metal-binding</keyword>
<feature type="active site" description="Proton donor" evidence="7">
    <location>
        <position position="263"/>
    </location>
</feature>
<feature type="binding site" evidence="8">
    <location>
        <position position="195"/>
    </location>
    <ligand>
        <name>Ca(2+)</name>
        <dbReference type="ChEBI" id="CHEBI:29108"/>
        <label>1</label>
    </ligand>
</feature>
<feature type="domain" description="Glycosyl hydrolase family 13 catalytic" evidence="9">
    <location>
        <begin position="4"/>
        <end position="396"/>
    </location>
</feature>
<dbReference type="InterPro" id="IPR013780">
    <property type="entry name" value="Glyco_hydro_b"/>
</dbReference>
<dbReference type="InterPro" id="IPR006047">
    <property type="entry name" value="GH13_cat_dom"/>
</dbReference>
<feature type="binding site" evidence="8">
    <location>
        <position position="203"/>
    </location>
    <ligand>
        <name>Ca(2+)</name>
        <dbReference type="ChEBI" id="CHEBI:29108"/>
        <label>2</label>
    </ligand>
</feature>
<feature type="binding site" evidence="8">
    <location>
        <position position="104"/>
    </location>
    <ligand>
        <name>Ca(2+)</name>
        <dbReference type="ChEBI" id="CHEBI:29108"/>
        <label>1</label>
    </ligand>
</feature>
<evidence type="ECO:0000256" key="1">
    <source>
        <dbReference type="ARBA" id="ARBA00001913"/>
    </source>
</evidence>
<reference evidence="10 11" key="2">
    <citation type="submission" date="2018-06" db="EMBL/GenBank/DDBJ databases">
        <title>Metagenomic assembly of (sub)arctic Cyanobacteria and their associated microbiome from non-axenic cultures.</title>
        <authorList>
            <person name="Baurain D."/>
        </authorList>
    </citation>
    <scope>NUCLEOTIDE SEQUENCE [LARGE SCALE GENOMIC DNA]</scope>
    <source>
        <strain evidence="10">ULC066bin1</strain>
    </source>
</reference>
<keyword evidence="4" id="KW-0378">Hydrolase</keyword>
<dbReference type="CDD" id="cd11318">
    <property type="entry name" value="AmyAc_bac_fung_AmyA"/>
    <property type="match status" value="1"/>
</dbReference>
<dbReference type="SMART" id="SM00642">
    <property type="entry name" value="Aamy"/>
    <property type="match status" value="1"/>
</dbReference>
<comment type="caution">
    <text evidence="10">The sequence shown here is derived from an EMBL/GenBank/DDBJ whole genome shotgun (WGS) entry which is preliminary data.</text>
</comment>
<dbReference type="Gene3D" id="2.60.40.1180">
    <property type="entry name" value="Golgi alpha-mannosidase II"/>
    <property type="match status" value="1"/>
</dbReference>